<dbReference type="InterPro" id="IPR017850">
    <property type="entry name" value="Alkaline_phosphatase_core_sf"/>
</dbReference>
<protein>
    <submittedName>
        <fullName evidence="7">Arylsulfatase</fullName>
        <ecNumber evidence="7">3.1.6.1</ecNumber>
    </submittedName>
</protein>
<dbReference type="GO" id="GO:0004065">
    <property type="term" value="F:arylsulfatase activity"/>
    <property type="evidence" value="ECO:0007669"/>
    <property type="project" value="UniProtKB-EC"/>
</dbReference>
<name>A0A5C5WZP4_9PLAN</name>
<keyword evidence="2" id="KW-0479">Metal-binding</keyword>
<evidence type="ECO:0000256" key="4">
    <source>
        <dbReference type="ARBA" id="ARBA00022837"/>
    </source>
</evidence>
<dbReference type="Gene3D" id="3.30.1120.10">
    <property type="match status" value="1"/>
</dbReference>
<feature type="domain" description="Sulfatase N-terminal" evidence="6">
    <location>
        <begin position="78"/>
        <end position="369"/>
    </location>
</feature>
<dbReference type="EC" id="3.1.6.1" evidence="7"/>
<dbReference type="InterPro" id="IPR024607">
    <property type="entry name" value="Sulfatase_CS"/>
</dbReference>
<accession>A0A5C5WZP4</accession>
<sequence>MPEHFSNQSSRSRLSTQNDPPVDPLVDHCADYSLQRQRQKGQAPSLQSPFRAIPGAFVFVFSAIFLLNSTCRAESEHPNVLIVMTDDQGYGDLSLHGNPHLQTPNLDDFAHSGAQFERFFVSPVCAPTRASLLTGRDHLRTGVSGVTRGFENVRGEEVTIAELFRDAGYRTGCFGKWHNGRHMPMHPNGQGFETFIGFCAGHWNSYFDPPLEHNGEEIQGKGYIIDYLTDEAIEFIRTDKDKPWLCYVAYNTPHSPWRVADEYWNRFNGMGLDTKAQCAYAMVANIDENFGRLIEALDQNTAKETIVLFLTDNGANSDRFNAGMKGRKASIDEGGSRVPLFIRYPQAISSGTIVKPIASHLDLLPTLAEFCSVKIPEDVRERLDGTSLVPLLTNANAPSEWPNRTIFTDMYRTTRPDHFRAAVRTDQWRATIQGDSADPQRWELYDMVSDPGQQKNVAAFHPEVVTELRDTYLKWRSTIDLDSLDDVRIPVGHPSRNAYRLPANEAFLRPEVGEGIRYTGDTAAGYANSWITDWTNTDAFPEWTIEVTEAGRYSLSLEYTCPREIVGSQLRLEIGDQATSVNIPKAFDPPLVPKPDHLFSTNYQDKSAWATLEIDEYELEAGVYPVRVRINSLAGERGIDLRSLTLTRARNSN</sequence>
<comment type="caution">
    <text evidence="7">The sequence shown here is derived from an EMBL/GenBank/DDBJ whole genome shotgun (WGS) entry which is preliminary data.</text>
</comment>
<keyword evidence="4" id="KW-0106">Calcium</keyword>
<evidence type="ECO:0000256" key="5">
    <source>
        <dbReference type="SAM" id="MobiDB-lite"/>
    </source>
</evidence>
<dbReference type="SUPFAM" id="SSF53649">
    <property type="entry name" value="Alkaline phosphatase-like"/>
    <property type="match status" value="1"/>
</dbReference>
<organism evidence="7 8">
    <name type="scientific">Thalassoglobus neptunius</name>
    <dbReference type="NCBI Taxonomy" id="1938619"/>
    <lineage>
        <taxon>Bacteria</taxon>
        <taxon>Pseudomonadati</taxon>
        <taxon>Planctomycetota</taxon>
        <taxon>Planctomycetia</taxon>
        <taxon>Planctomycetales</taxon>
        <taxon>Planctomycetaceae</taxon>
        <taxon>Thalassoglobus</taxon>
    </lineage>
</organism>
<dbReference type="InterPro" id="IPR000917">
    <property type="entry name" value="Sulfatase_N"/>
</dbReference>
<comment type="similarity">
    <text evidence="1">Belongs to the sulfatase family.</text>
</comment>
<evidence type="ECO:0000256" key="1">
    <source>
        <dbReference type="ARBA" id="ARBA00008779"/>
    </source>
</evidence>
<dbReference type="AlphaFoldDB" id="A0A5C5WZP4"/>
<dbReference type="CDD" id="cd16146">
    <property type="entry name" value="ARS_like"/>
    <property type="match status" value="1"/>
</dbReference>
<dbReference type="Pfam" id="PF00884">
    <property type="entry name" value="Sulfatase"/>
    <property type="match status" value="1"/>
</dbReference>
<keyword evidence="8" id="KW-1185">Reference proteome</keyword>
<gene>
    <name evidence="7" type="primary">atsA_35</name>
    <name evidence="7" type="ORF">KOR42_26880</name>
</gene>
<evidence type="ECO:0000259" key="6">
    <source>
        <dbReference type="Pfam" id="PF00884"/>
    </source>
</evidence>
<reference evidence="7 8" key="1">
    <citation type="submission" date="2019-02" db="EMBL/GenBank/DDBJ databases">
        <title>Deep-cultivation of Planctomycetes and their phenomic and genomic characterization uncovers novel biology.</title>
        <authorList>
            <person name="Wiegand S."/>
            <person name="Jogler M."/>
            <person name="Boedeker C."/>
            <person name="Pinto D."/>
            <person name="Vollmers J."/>
            <person name="Rivas-Marin E."/>
            <person name="Kohn T."/>
            <person name="Peeters S.H."/>
            <person name="Heuer A."/>
            <person name="Rast P."/>
            <person name="Oberbeckmann S."/>
            <person name="Bunk B."/>
            <person name="Jeske O."/>
            <person name="Meyerdierks A."/>
            <person name="Storesund J.E."/>
            <person name="Kallscheuer N."/>
            <person name="Luecker S."/>
            <person name="Lage O.M."/>
            <person name="Pohl T."/>
            <person name="Merkel B.J."/>
            <person name="Hornburger P."/>
            <person name="Mueller R.-W."/>
            <person name="Bruemmer F."/>
            <person name="Labrenz M."/>
            <person name="Spormann A.M."/>
            <person name="Op Den Camp H."/>
            <person name="Overmann J."/>
            <person name="Amann R."/>
            <person name="Jetten M.S.M."/>
            <person name="Mascher T."/>
            <person name="Medema M.H."/>
            <person name="Devos D.P."/>
            <person name="Kaster A.-K."/>
            <person name="Ovreas L."/>
            <person name="Rohde M."/>
            <person name="Galperin M.Y."/>
            <person name="Jogler C."/>
        </authorList>
    </citation>
    <scope>NUCLEOTIDE SEQUENCE [LARGE SCALE GENOMIC DNA]</scope>
    <source>
        <strain evidence="7 8">KOR42</strain>
    </source>
</reference>
<feature type="region of interest" description="Disordered" evidence="5">
    <location>
        <begin position="1"/>
        <end position="26"/>
    </location>
</feature>
<evidence type="ECO:0000313" key="8">
    <source>
        <dbReference type="Proteomes" id="UP000317243"/>
    </source>
</evidence>
<evidence type="ECO:0000313" key="7">
    <source>
        <dbReference type="EMBL" id="TWT55561.1"/>
    </source>
</evidence>
<dbReference type="PROSITE" id="PS00523">
    <property type="entry name" value="SULFATASE_1"/>
    <property type="match status" value="1"/>
</dbReference>
<dbReference type="Gene3D" id="3.40.720.10">
    <property type="entry name" value="Alkaline Phosphatase, subunit A"/>
    <property type="match status" value="1"/>
</dbReference>
<dbReference type="PANTHER" id="PTHR42693:SF53">
    <property type="entry name" value="ENDO-4-O-SULFATASE"/>
    <property type="match status" value="1"/>
</dbReference>
<dbReference type="Proteomes" id="UP000317243">
    <property type="component" value="Unassembled WGS sequence"/>
</dbReference>
<proteinExistence type="inferred from homology"/>
<dbReference type="GO" id="GO:0046872">
    <property type="term" value="F:metal ion binding"/>
    <property type="evidence" value="ECO:0007669"/>
    <property type="project" value="UniProtKB-KW"/>
</dbReference>
<dbReference type="Gene3D" id="2.60.120.260">
    <property type="entry name" value="Galactose-binding domain-like"/>
    <property type="match status" value="1"/>
</dbReference>
<dbReference type="PANTHER" id="PTHR42693">
    <property type="entry name" value="ARYLSULFATASE FAMILY MEMBER"/>
    <property type="match status" value="1"/>
</dbReference>
<feature type="compositionally biased region" description="Polar residues" evidence="5">
    <location>
        <begin position="1"/>
        <end position="19"/>
    </location>
</feature>
<evidence type="ECO:0000256" key="2">
    <source>
        <dbReference type="ARBA" id="ARBA00022723"/>
    </source>
</evidence>
<evidence type="ECO:0000256" key="3">
    <source>
        <dbReference type="ARBA" id="ARBA00022801"/>
    </source>
</evidence>
<dbReference type="InterPro" id="IPR050738">
    <property type="entry name" value="Sulfatase"/>
</dbReference>
<dbReference type="EMBL" id="SIHI01000003">
    <property type="protein sequence ID" value="TWT55561.1"/>
    <property type="molecule type" value="Genomic_DNA"/>
</dbReference>
<keyword evidence="3 7" id="KW-0378">Hydrolase</keyword>